<keyword evidence="8" id="KW-1185">Reference proteome</keyword>
<evidence type="ECO:0000256" key="2">
    <source>
        <dbReference type="ARBA" id="ARBA00023015"/>
    </source>
</evidence>
<dbReference type="PANTHER" id="PTHR30055:SF151">
    <property type="entry name" value="TRANSCRIPTIONAL REGULATORY PROTEIN"/>
    <property type="match status" value="1"/>
</dbReference>
<dbReference type="InterPro" id="IPR036271">
    <property type="entry name" value="Tet_transcr_reg_TetR-rel_C_sf"/>
</dbReference>
<dbReference type="AlphaFoldDB" id="A0A7I7RYE9"/>
<proteinExistence type="predicted"/>
<feature type="DNA-binding region" description="H-T-H motif" evidence="5">
    <location>
        <begin position="34"/>
        <end position="53"/>
    </location>
</feature>
<geneLocation type="plasmid" evidence="8">
    <name>pjcm18538 dna</name>
</geneLocation>
<name>A0A7I7RYE9_9MYCO</name>
<dbReference type="InterPro" id="IPR003012">
    <property type="entry name" value="Tet_transcr_reg_TetR"/>
</dbReference>
<dbReference type="InterPro" id="IPR004111">
    <property type="entry name" value="Repressor_TetR_C"/>
</dbReference>
<evidence type="ECO:0000256" key="1">
    <source>
        <dbReference type="ARBA" id="ARBA00022491"/>
    </source>
</evidence>
<protein>
    <recommendedName>
        <fullName evidence="6">HTH tetR-type domain-containing protein</fullName>
    </recommendedName>
</protein>
<dbReference type="PANTHER" id="PTHR30055">
    <property type="entry name" value="HTH-TYPE TRANSCRIPTIONAL REGULATOR RUTR"/>
    <property type="match status" value="1"/>
</dbReference>
<evidence type="ECO:0000256" key="4">
    <source>
        <dbReference type="ARBA" id="ARBA00023163"/>
    </source>
</evidence>
<evidence type="ECO:0000259" key="6">
    <source>
        <dbReference type="PROSITE" id="PS50977"/>
    </source>
</evidence>
<evidence type="ECO:0000313" key="8">
    <source>
        <dbReference type="Proteomes" id="UP000467428"/>
    </source>
</evidence>
<gene>
    <name evidence="7" type="ORF">MARA_22330</name>
</gene>
<dbReference type="GO" id="GO:0000976">
    <property type="term" value="F:transcription cis-regulatory region binding"/>
    <property type="evidence" value="ECO:0007669"/>
    <property type="project" value="TreeGrafter"/>
</dbReference>
<dbReference type="InterPro" id="IPR001647">
    <property type="entry name" value="HTH_TetR"/>
</dbReference>
<dbReference type="Proteomes" id="UP000467428">
    <property type="component" value="Chromosome"/>
</dbReference>
<dbReference type="KEGG" id="marz:MARA_22330"/>
<dbReference type="GO" id="GO:0003700">
    <property type="term" value="F:DNA-binding transcription factor activity"/>
    <property type="evidence" value="ECO:0007669"/>
    <property type="project" value="TreeGrafter"/>
</dbReference>
<accession>A0A7I7RYE9</accession>
<keyword evidence="1" id="KW-0678">Repressor</keyword>
<dbReference type="InterPro" id="IPR050109">
    <property type="entry name" value="HTH-type_TetR-like_transc_reg"/>
</dbReference>
<dbReference type="PROSITE" id="PS50977">
    <property type="entry name" value="HTH_TETR_2"/>
    <property type="match status" value="1"/>
</dbReference>
<dbReference type="SUPFAM" id="SSF48498">
    <property type="entry name" value="Tetracyclin repressor-like, C-terminal domain"/>
    <property type="match status" value="1"/>
</dbReference>
<dbReference type="GO" id="GO:0045892">
    <property type="term" value="P:negative regulation of DNA-templated transcription"/>
    <property type="evidence" value="ECO:0007669"/>
    <property type="project" value="InterPro"/>
</dbReference>
<organism evidence="7 8">
    <name type="scientific">Mycolicibacterium arabiense</name>
    <dbReference type="NCBI Taxonomy" id="1286181"/>
    <lineage>
        <taxon>Bacteria</taxon>
        <taxon>Bacillati</taxon>
        <taxon>Actinomycetota</taxon>
        <taxon>Actinomycetes</taxon>
        <taxon>Mycobacteriales</taxon>
        <taxon>Mycobacteriaceae</taxon>
        <taxon>Mycolicibacterium</taxon>
    </lineage>
</organism>
<dbReference type="GO" id="GO:0046677">
    <property type="term" value="P:response to antibiotic"/>
    <property type="evidence" value="ECO:0007669"/>
    <property type="project" value="InterPro"/>
</dbReference>
<dbReference type="Gene3D" id="1.10.357.10">
    <property type="entry name" value="Tetracycline Repressor, domain 2"/>
    <property type="match status" value="1"/>
</dbReference>
<dbReference type="Pfam" id="PF02909">
    <property type="entry name" value="TetR_C_1"/>
    <property type="match status" value="1"/>
</dbReference>
<keyword evidence="4" id="KW-0804">Transcription</keyword>
<dbReference type="PRINTS" id="PR00400">
    <property type="entry name" value="TETREPRESSOR"/>
</dbReference>
<dbReference type="RefSeq" id="WP_163924742.1">
    <property type="nucleotide sequence ID" value="NZ_AP022593.1"/>
</dbReference>
<evidence type="ECO:0000256" key="5">
    <source>
        <dbReference type="PROSITE-ProRule" id="PRU00335"/>
    </source>
</evidence>
<dbReference type="Gene3D" id="1.10.10.60">
    <property type="entry name" value="Homeodomain-like"/>
    <property type="match status" value="1"/>
</dbReference>
<dbReference type="Pfam" id="PF00440">
    <property type="entry name" value="TetR_N"/>
    <property type="match status" value="1"/>
</dbReference>
<dbReference type="SUPFAM" id="SSF46689">
    <property type="entry name" value="Homeodomain-like"/>
    <property type="match status" value="1"/>
</dbReference>
<keyword evidence="2" id="KW-0805">Transcription regulation</keyword>
<evidence type="ECO:0000256" key="3">
    <source>
        <dbReference type="ARBA" id="ARBA00023125"/>
    </source>
</evidence>
<reference evidence="7 8" key="1">
    <citation type="journal article" date="2019" name="Emerg. Microbes Infect.">
        <title>Comprehensive subspecies identification of 175 nontuberculous mycobacteria species based on 7547 genomic profiles.</title>
        <authorList>
            <person name="Matsumoto Y."/>
            <person name="Kinjo T."/>
            <person name="Motooka D."/>
            <person name="Nabeya D."/>
            <person name="Jung N."/>
            <person name="Uechi K."/>
            <person name="Horii T."/>
            <person name="Iida T."/>
            <person name="Fujita J."/>
            <person name="Nakamura S."/>
        </authorList>
    </citation>
    <scope>NUCLEOTIDE SEQUENCE [LARGE SCALE GENOMIC DNA]</scope>
    <source>
        <strain evidence="7 8">JCM 18538</strain>
    </source>
</reference>
<feature type="domain" description="HTH tetR-type" evidence="6">
    <location>
        <begin position="11"/>
        <end position="71"/>
    </location>
</feature>
<keyword evidence="3 5" id="KW-0238">DNA-binding</keyword>
<sequence>MPPEDPTPRRGRPRRISSEAIAQAVLDVGAERATMRRVAERLGVSVPGLYHHVKNKDELLRLAARRALGDAPPPRYAGEHWAAFLRTYANYVRGALSSEPALVEKFVGGQVADDGQMEYVAHALDALGAQGLEPDQAIEAWAAVTALAMGSVTEAHRERILADTGRPWTSRIFALTARSGPGAHPTLRAVAASGHDPFGDEAFDRRITLLLNGIAAQYSLDPDG</sequence>
<dbReference type="EMBL" id="AP022593">
    <property type="protein sequence ID" value="BBY48765.1"/>
    <property type="molecule type" value="Genomic_DNA"/>
</dbReference>
<dbReference type="InterPro" id="IPR009057">
    <property type="entry name" value="Homeodomain-like_sf"/>
</dbReference>
<evidence type="ECO:0000313" key="7">
    <source>
        <dbReference type="EMBL" id="BBY48765.1"/>
    </source>
</evidence>